<evidence type="ECO:0000313" key="2">
    <source>
        <dbReference type="EMBL" id="KAJ1092930.1"/>
    </source>
</evidence>
<feature type="region of interest" description="Disordered" evidence="1">
    <location>
        <begin position="1"/>
        <end position="33"/>
    </location>
</feature>
<dbReference type="Proteomes" id="UP001066276">
    <property type="component" value="Chromosome 11"/>
</dbReference>
<proteinExistence type="predicted"/>
<feature type="compositionally biased region" description="Basic and acidic residues" evidence="1">
    <location>
        <begin position="1"/>
        <end position="11"/>
    </location>
</feature>
<dbReference type="AlphaFoldDB" id="A0AAV7LZ14"/>
<evidence type="ECO:0000256" key="1">
    <source>
        <dbReference type="SAM" id="MobiDB-lite"/>
    </source>
</evidence>
<reference evidence="2" key="1">
    <citation type="journal article" date="2022" name="bioRxiv">
        <title>Sequencing and chromosome-scale assembly of the giantPleurodeles waltlgenome.</title>
        <authorList>
            <person name="Brown T."/>
            <person name="Elewa A."/>
            <person name="Iarovenko S."/>
            <person name="Subramanian E."/>
            <person name="Araus A.J."/>
            <person name="Petzold A."/>
            <person name="Susuki M."/>
            <person name="Suzuki K.-i.T."/>
            <person name="Hayashi T."/>
            <person name="Toyoda A."/>
            <person name="Oliveira C."/>
            <person name="Osipova E."/>
            <person name="Leigh N.D."/>
            <person name="Simon A."/>
            <person name="Yun M.H."/>
        </authorList>
    </citation>
    <scope>NUCLEOTIDE SEQUENCE</scope>
    <source>
        <strain evidence="2">20211129_DDA</strain>
        <tissue evidence="2">Liver</tissue>
    </source>
</reference>
<accession>A0AAV7LZ14</accession>
<keyword evidence="3" id="KW-1185">Reference proteome</keyword>
<evidence type="ECO:0000313" key="3">
    <source>
        <dbReference type="Proteomes" id="UP001066276"/>
    </source>
</evidence>
<organism evidence="2 3">
    <name type="scientific">Pleurodeles waltl</name>
    <name type="common">Iberian ribbed newt</name>
    <dbReference type="NCBI Taxonomy" id="8319"/>
    <lineage>
        <taxon>Eukaryota</taxon>
        <taxon>Metazoa</taxon>
        <taxon>Chordata</taxon>
        <taxon>Craniata</taxon>
        <taxon>Vertebrata</taxon>
        <taxon>Euteleostomi</taxon>
        <taxon>Amphibia</taxon>
        <taxon>Batrachia</taxon>
        <taxon>Caudata</taxon>
        <taxon>Salamandroidea</taxon>
        <taxon>Salamandridae</taxon>
        <taxon>Pleurodelinae</taxon>
        <taxon>Pleurodeles</taxon>
    </lineage>
</organism>
<gene>
    <name evidence="2" type="ORF">NDU88_006040</name>
</gene>
<dbReference type="EMBL" id="JANPWB010000015">
    <property type="protein sequence ID" value="KAJ1092930.1"/>
    <property type="molecule type" value="Genomic_DNA"/>
</dbReference>
<sequence length="236" mass="25178">MADAREAHNKTPLDGTLIPPQGQCHQSDAQHRLRSPRTCLASAGAPPLASRDASVCLRSNNSQQAEISSPRGLLTLIAPTPLASSTALPIRKVSAATCNQCRPEASTILRSRSGPPLGAPPLLSRVQLVPPQRVSGALEPRAHERAPAPSHRFQALADRLWLTQPDSSRGLTLTPGPIGALRWPNLLPCCLGIGRSPREFESSGVAHRIVKDLMVADRAPLKRGHLSARHAPPSPF</sequence>
<comment type="caution">
    <text evidence="2">The sequence shown here is derived from an EMBL/GenBank/DDBJ whole genome shotgun (WGS) entry which is preliminary data.</text>
</comment>
<name>A0AAV7LZ14_PLEWA</name>
<protein>
    <submittedName>
        <fullName evidence="2">Uncharacterized protein</fullName>
    </submittedName>
</protein>